<evidence type="ECO:0000313" key="2">
    <source>
        <dbReference type="Proteomes" id="UP000078542"/>
    </source>
</evidence>
<dbReference type="AlphaFoldDB" id="A0A151IKR1"/>
<gene>
    <name evidence="1" type="ORF">ALC62_03878</name>
</gene>
<dbReference type="EMBL" id="KQ977164">
    <property type="protein sequence ID" value="KYN05205.1"/>
    <property type="molecule type" value="Genomic_DNA"/>
</dbReference>
<keyword evidence="2" id="KW-1185">Reference proteome</keyword>
<name>A0A151IKR1_9HYME</name>
<proteinExistence type="predicted"/>
<sequence>MLRNEFQTDAGTLREWLGEDAIVIVDRGYRDVLPLLQALGIDYKMPAFLQQGQRQLDTAEANDSRLVTKSRWIIEARNGHIKSIFKFFKNTISVVHAINLRAFYLIAGAIINRYRDVILMDGATAELAEQMLQKARSENTLRLRVETEHLARRNAMWNRLNENQILDFPRLDIDFLKELTVGSRTLGSCAHVASVLWFLGYARHQPNTKYPSVTLLNHIKDAANRYNQDEEIEGEVIEPF</sequence>
<dbReference type="Proteomes" id="UP000078542">
    <property type="component" value="Unassembled WGS sequence"/>
</dbReference>
<evidence type="ECO:0008006" key="3">
    <source>
        <dbReference type="Google" id="ProtNLM"/>
    </source>
</evidence>
<protein>
    <recommendedName>
        <fullName evidence="3">DDE Tnp4 domain-containing protein</fullName>
    </recommendedName>
</protein>
<reference evidence="1 2" key="1">
    <citation type="submission" date="2016-03" db="EMBL/GenBank/DDBJ databases">
        <title>Cyphomyrmex costatus WGS genome.</title>
        <authorList>
            <person name="Nygaard S."/>
            <person name="Hu H."/>
            <person name="Boomsma J."/>
            <person name="Zhang G."/>
        </authorList>
    </citation>
    <scope>NUCLEOTIDE SEQUENCE [LARGE SCALE GENOMIC DNA]</scope>
    <source>
        <strain evidence="1">MS0001</strain>
        <tissue evidence="1">Whole body</tissue>
    </source>
</reference>
<accession>A0A151IKR1</accession>
<evidence type="ECO:0000313" key="1">
    <source>
        <dbReference type="EMBL" id="KYN05205.1"/>
    </source>
</evidence>
<organism evidence="1 2">
    <name type="scientific">Cyphomyrmex costatus</name>
    <dbReference type="NCBI Taxonomy" id="456900"/>
    <lineage>
        <taxon>Eukaryota</taxon>
        <taxon>Metazoa</taxon>
        <taxon>Ecdysozoa</taxon>
        <taxon>Arthropoda</taxon>
        <taxon>Hexapoda</taxon>
        <taxon>Insecta</taxon>
        <taxon>Pterygota</taxon>
        <taxon>Neoptera</taxon>
        <taxon>Endopterygota</taxon>
        <taxon>Hymenoptera</taxon>
        <taxon>Apocrita</taxon>
        <taxon>Aculeata</taxon>
        <taxon>Formicoidea</taxon>
        <taxon>Formicidae</taxon>
        <taxon>Myrmicinae</taxon>
        <taxon>Cyphomyrmex</taxon>
    </lineage>
</organism>